<reference evidence="2" key="2">
    <citation type="journal article" date="2015" name="Data Brief">
        <title>Shoot transcriptome of the giant reed, Arundo donax.</title>
        <authorList>
            <person name="Barrero R.A."/>
            <person name="Guerrero F.D."/>
            <person name="Moolhuijzen P."/>
            <person name="Goolsby J.A."/>
            <person name="Tidwell J."/>
            <person name="Bellgard S.E."/>
            <person name="Bellgard M.I."/>
        </authorList>
    </citation>
    <scope>NUCLEOTIDE SEQUENCE</scope>
    <source>
        <tissue evidence="2">Shoot tissue taken approximately 20 cm above the soil surface</tissue>
    </source>
</reference>
<evidence type="ECO:0000313" key="2">
    <source>
        <dbReference type="EMBL" id="JAD73064.1"/>
    </source>
</evidence>
<keyword evidence="1" id="KW-0732">Signal</keyword>
<feature type="signal peptide" evidence="1">
    <location>
        <begin position="1"/>
        <end position="15"/>
    </location>
</feature>
<name>A0A0A9C9U4_ARUDO</name>
<evidence type="ECO:0000256" key="1">
    <source>
        <dbReference type="SAM" id="SignalP"/>
    </source>
</evidence>
<feature type="chain" id="PRO_5013107994" evidence="1">
    <location>
        <begin position="16"/>
        <end position="42"/>
    </location>
</feature>
<organism evidence="2">
    <name type="scientific">Arundo donax</name>
    <name type="common">Giant reed</name>
    <name type="synonym">Donax arundinaceus</name>
    <dbReference type="NCBI Taxonomy" id="35708"/>
    <lineage>
        <taxon>Eukaryota</taxon>
        <taxon>Viridiplantae</taxon>
        <taxon>Streptophyta</taxon>
        <taxon>Embryophyta</taxon>
        <taxon>Tracheophyta</taxon>
        <taxon>Spermatophyta</taxon>
        <taxon>Magnoliopsida</taxon>
        <taxon>Liliopsida</taxon>
        <taxon>Poales</taxon>
        <taxon>Poaceae</taxon>
        <taxon>PACMAD clade</taxon>
        <taxon>Arundinoideae</taxon>
        <taxon>Arundineae</taxon>
        <taxon>Arundo</taxon>
    </lineage>
</organism>
<accession>A0A0A9C9U4</accession>
<dbReference type="AlphaFoldDB" id="A0A0A9C9U4"/>
<protein>
    <submittedName>
        <fullName evidence="2">Uncharacterized protein</fullName>
    </submittedName>
</protein>
<dbReference type="EMBL" id="GBRH01224831">
    <property type="protein sequence ID" value="JAD73064.1"/>
    <property type="molecule type" value="Transcribed_RNA"/>
</dbReference>
<reference evidence="2" key="1">
    <citation type="submission" date="2014-09" db="EMBL/GenBank/DDBJ databases">
        <authorList>
            <person name="Magalhaes I.L.F."/>
            <person name="Oliveira U."/>
            <person name="Santos F.R."/>
            <person name="Vidigal T.H.D.A."/>
            <person name="Brescovit A.D."/>
            <person name="Santos A.J."/>
        </authorList>
    </citation>
    <scope>NUCLEOTIDE SEQUENCE</scope>
    <source>
        <tissue evidence="2">Shoot tissue taken approximately 20 cm above the soil surface</tissue>
    </source>
</reference>
<proteinExistence type="predicted"/>
<sequence>MIIVLLCVCLSVASSTGVVIIVLSCVQIGNVATLCGVWGRIT</sequence>